<name>A0AAQ3SSM4_PASNO</name>
<evidence type="ECO:0000259" key="1">
    <source>
        <dbReference type="SMART" id="SM00575"/>
    </source>
</evidence>
<sequence>MSLQDLSNASVLFGRTITKYMETKTDKAQIHNARLVQGRTVSCGDRSRRGVHREREETVIGNDGTAHCSRMKPTLLHLPCSHILAACRELSVDPTNFVSTFYKQLGNMEPRAFRIWYGARYQKWYIQALKR</sequence>
<dbReference type="AlphaFoldDB" id="A0AAQ3SSM4"/>
<organism evidence="2 3">
    <name type="scientific">Paspalum notatum var. saurae</name>
    <dbReference type="NCBI Taxonomy" id="547442"/>
    <lineage>
        <taxon>Eukaryota</taxon>
        <taxon>Viridiplantae</taxon>
        <taxon>Streptophyta</taxon>
        <taxon>Embryophyta</taxon>
        <taxon>Tracheophyta</taxon>
        <taxon>Spermatophyta</taxon>
        <taxon>Magnoliopsida</taxon>
        <taxon>Liliopsida</taxon>
        <taxon>Poales</taxon>
        <taxon>Poaceae</taxon>
        <taxon>PACMAD clade</taxon>
        <taxon>Panicoideae</taxon>
        <taxon>Andropogonodae</taxon>
        <taxon>Paspaleae</taxon>
        <taxon>Paspalinae</taxon>
        <taxon>Paspalum</taxon>
    </lineage>
</organism>
<dbReference type="SMART" id="SM00575">
    <property type="entry name" value="ZnF_PMZ"/>
    <property type="match status" value="1"/>
</dbReference>
<gene>
    <name evidence="2" type="ORF">U9M48_009419</name>
</gene>
<feature type="domain" description="Zinc finger PMZ-type" evidence="1">
    <location>
        <begin position="66"/>
        <end position="93"/>
    </location>
</feature>
<dbReference type="GO" id="GO:0008270">
    <property type="term" value="F:zinc ion binding"/>
    <property type="evidence" value="ECO:0007669"/>
    <property type="project" value="InterPro"/>
</dbReference>
<evidence type="ECO:0000313" key="3">
    <source>
        <dbReference type="Proteomes" id="UP001341281"/>
    </source>
</evidence>
<reference evidence="2 3" key="1">
    <citation type="submission" date="2024-02" db="EMBL/GenBank/DDBJ databases">
        <title>High-quality chromosome-scale genome assembly of Pensacola bahiagrass (Paspalum notatum Flugge var. saurae).</title>
        <authorList>
            <person name="Vega J.M."/>
            <person name="Podio M."/>
            <person name="Orjuela J."/>
            <person name="Siena L.A."/>
            <person name="Pessino S.C."/>
            <person name="Combes M.C."/>
            <person name="Mariac C."/>
            <person name="Albertini E."/>
            <person name="Pupilli F."/>
            <person name="Ortiz J.P.A."/>
            <person name="Leblanc O."/>
        </authorList>
    </citation>
    <scope>NUCLEOTIDE SEQUENCE [LARGE SCALE GENOMIC DNA]</scope>
    <source>
        <strain evidence="2">R1</strain>
        <tissue evidence="2">Leaf</tissue>
    </source>
</reference>
<dbReference type="Proteomes" id="UP001341281">
    <property type="component" value="Chromosome 02"/>
</dbReference>
<evidence type="ECO:0000313" key="2">
    <source>
        <dbReference type="EMBL" id="WVZ59237.1"/>
    </source>
</evidence>
<protein>
    <recommendedName>
        <fullName evidence="1">Zinc finger PMZ-type domain-containing protein</fullName>
    </recommendedName>
</protein>
<dbReference type="InterPro" id="IPR006564">
    <property type="entry name" value="Znf_PMZ"/>
</dbReference>
<dbReference type="EMBL" id="CP144746">
    <property type="protein sequence ID" value="WVZ59237.1"/>
    <property type="molecule type" value="Genomic_DNA"/>
</dbReference>
<accession>A0AAQ3SSM4</accession>
<proteinExistence type="predicted"/>
<keyword evidence="3" id="KW-1185">Reference proteome</keyword>